<dbReference type="PANTHER" id="PTHR33048">
    <property type="entry name" value="PTH11-LIKE INTEGRAL MEMBRANE PROTEIN (AFU_ORTHOLOGUE AFUA_5G11245)"/>
    <property type="match status" value="1"/>
</dbReference>
<proteinExistence type="predicted"/>
<dbReference type="HOGENOM" id="CLU_1204533_0_0_1"/>
<keyword evidence="2" id="KW-0472">Membrane</keyword>
<dbReference type="VEuPathDB" id="FungiDB:AFUB_031040"/>
<dbReference type="OrthoDB" id="3897607at2759"/>
<keyword evidence="4" id="KW-1185">Reference proteome</keyword>
<gene>
    <name evidence="3" type="ORF">AFUB_031040</name>
</gene>
<evidence type="ECO:0000313" key="4">
    <source>
        <dbReference type="Proteomes" id="UP000001699"/>
    </source>
</evidence>
<evidence type="ECO:0000256" key="1">
    <source>
        <dbReference type="SAM" id="MobiDB-lite"/>
    </source>
</evidence>
<organism evidence="3 4">
    <name type="scientific">Aspergillus fumigatus (strain CBS 144.89 / FGSC A1163 / CEA10)</name>
    <name type="common">Neosartorya fumigata</name>
    <dbReference type="NCBI Taxonomy" id="451804"/>
    <lineage>
        <taxon>Eukaryota</taxon>
        <taxon>Fungi</taxon>
        <taxon>Dikarya</taxon>
        <taxon>Ascomycota</taxon>
        <taxon>Pezizomycotina</taxon>
        <taxon>Eurotiomycetes</taxon>
        <taxon>Eurotiomycetidae</taxon>
        <taxon>Eurotiales</taxon>
        <taxon>Aspergillaceae</taxon>
        <taxon>Aspergillus</taxon>
        <taxon>Aspergillus subgen. Fumigati</taxon>
    </lineage>
</organism>
<feature type="transmembrane region" description="Helical" evidence="2">
    <location>
        <begin position="56"/>
        <end position="76"/>
    </location>
</feature>
<protein>
    <recommendedName>
        <fullName evidence="5">Integral membrane protein</fullName>
    </recommendedName>
</protein>
<reference evidence="3 4" key="1">
    <citation type="journal article" date="2008" name="PLoS Genet.">
        <title>Genomic islands in the pathogenic filamentous fungus Aspergillus fumigatus.</title>
        <authorList>
            <person name="Fedorova N.D."/>
            <person name="Khaldi N."/>
            <person name="Joardar V.S."/>
            <person name="Maiti R."/>
            <person name="Amedeo P."/>
            <person name="Anderson M.J."/>
            <person name="Crabtree J."/>
            <person name="Silva J.C."/>
            <person name="Badger J.H."/>
            <person name="Albarraq A."/>
            <person name="Angiuoli S."/>
            <person name="Bussey H."/>
            <person name="Bowyer P."/>
            <person name="Cotty P.J."/>
            <person name="Dyer P.S."/>
            <person name="Egan A."/>
            <person name="Galens K."/>
            <person name="Fraser-Liggett C.M."/>
            <person name="Haas B.J."/>
            <person name="Inman J.M."/>
            <person name="Kent R."/>
            <person name="Lemieux S."/>
            <person name="Malavazi I."/>
            <person name="Orvis J."/>
            <person name="Roemer T."/>
            <person name="Ronning C.M."/>
            <person name="Sundaram J.P."/>
            <person name="Sutton G."/>
            <person name="Turner G."/>
            <person name="Venter J.C."/>
            <person name="White O.R."/>
            <person name="Whitty B.R."/>
            <person name="Youngman P."/>
            <person name="Wolfe K.H."/>
            <person name="Goldman G.H."/>
            <person name="Wortman J.R."/>
            <person name="Jiang B."/>
            <person name="Denning D.W."/>
            <person name="Nierman W.C."/>
        </authorList>
    </citation>
    <scope>NUCLEOTIDE SEQUENCE [LARGE SCALE GENOMIC DNA]</scope>
    <source>
        <strain evidence="4">CBS 144.89 / FGSC A1163 / CEA10</strain>
    </source>
</reference>
<evidence type="ECO:0000313" key="3">
    <source>
        <dbReference type="EMBL" id="EDP55043.1"/>
    </source>
</evidence>
<name>B0XUI8_ASPFC</name>
<dbReference type="AlphaFoldDB" id="B0XUI8"/>
<keyword evidence="2" id="KW-1133">Transmembrane helix</keyword>
<evidence type="ECO:0008006" key="5">
    <source>
        <dbReference type="Google" id="ProtNLM"/>
    </source>
</evidence>
<feature type="compositionally biased region" description="Basic and acidic residues" evidence="1">
    <location>
        <begin position="151"/>
        <end position="160"/>
    </location>
</feature>
<feature type="region of interest" description="Disordered" evidence="1">
    <location>
        <begin position="134"/>
        <end position="167"/>
    </location>
</feature>
<feature type="transmembrane region" description="Helical" evidence="2">
    <location>
        <begin position="96"/>
        <end position="116"/>
    </location>
</feature>
<accession>B0XUI8</accession>
<dbReference type="PhylomeDB" id="B0XUI8"/>
<dbReference type="Proteomes" id="UP000001699">
    <property type="component" value="Unassembled WGS sequence"/>
</dbReference>
<keyword evidence="2" id="KW-0812">Transmembrane</keyword>
<dbReference type="PANTHER" id="PTHR33048:SF96">
    <property type="entry name" value="INTEGRAL MEMBRANE PROTEIN"/>
    <property type="match status" value="1"/>
</dbReference>
<feature type="transmembrane region" description="Helical" evidence="2">
    <location>
        <begin position="12"/>
        <end position="35"/>
    </location>
</feature>
<dbReference type="InterPro" id="IPR052337">
    <property type="entry name" value="SAT4-like"/>
</dbReference>
<sequence>MPSSLPLVDRALAIFVVSAVMMVISAVAVVLRSFVRLYLVQAFNWDDALMTRMLTIFHQSLFVVLGICCMIGTLSGVGHRMVEFVGLGALDSTYQIAIWSVMETGLGIIAGSLVTLRPLFRWFLDSNLSERHRRGTKRSDRQYPLSSLPDDPPKESRDPSYWRPDLPEEVPSVVTTISSPMVRSHLDDDHSSQEGLSVPEDSWARYQVNIHKTFQITTAPSCCQLSLILT</sequence>
<dbReference type="EMBL" id="DS499595">
    <property type="protein sequence ID" value="EDP55043.1"/>
    <property type="molecule type" value="Genomic_DNA"/>
</dbReference>
<evidence type="ECO:0000256" key="2">
    <source>
        <dbReference type="SAM" id="Phobius"/>
    </source>
</evidence>